<reference evidence="7" key="1">
    <citation type="journal article" date="2014" name="Int. J. Syst. Evol. Microbiol.">
        <title>Complete genome sequence of Corynebacterium casei LMG S-19264T (=DSM 44701T), isolated from a smear-ripened cheese.</title>
        <authorList>
            <consortium name="US DOE Joint Genome Institute (JGI-PGF)"/>
            <person name="Walter F."/>
            <person name="Albersmeier A."/>
            <person name="Kalinowski J."/>
            <person name="Ruckert C."/>
        </authorList>
    </citation>
    <scope>NUCLEOTIDE SEQUENCE</scope>
    <source>
        <strain evidence="7">CGMCC 1.7086</strain>
    </source>
</reference>
<keyword evidence="3" id="KW-0949">S-adenosyl-L-methionine</keyword>
<evidence type="ECO:0000256" key="3">
    <source>
        <dbReference type="ARBA" id="ARBA00022691"/>
    </source>
</evidence>
<dbReference type="AlphaFoldDB" id="A0A917YUY2"/>
<keyword evidence="8" id="KW-1185">Reference proteome</keyword>
<gene>
    <name evidence="7" type="ORF">GCM10010982_11570</name>
</gene>
<dbReference type="SMART" id="SM01144">
    <property type="entry name" value="DTW"/>
    <property type="match status" value="1"/>
</dbReference>
<dbReference type="GO" id="GO:0016432">
    <property type="term" value="F:tRNA-uridine aminocarboxypropyltransferase activity"/>
    <property type="evidence" value="ECO:0007669"/>
    <property type="project" value="UniProtKB-EC"/>
</dbReference>
<comment type="caution">
    <text evidence="7">The sequence shown here is derived from an EMBL/GenBank/DDBJ whole genome shotgun (WGS) entry which is preliminary data.</text>
</comment>
<keyword evidence="4" id="KW-0819">tRNA processing</keyword>
<dbReference type="Pfam" id="PF03942">
    <property type="entry name" value="DTW"/>
    <property type="match status" value="1"/>
</dbReference>
<evidence type="ECO:0000313" key="7">
    <source>
        <dbReference type="EMBL" id="GGO66717.1"/>
    </source>
</evidence>
<comment type="similarity">
    <text evidence="5">Belongs to the TDD superfamily. DTWD2 family.</text>
</comment>
<protein>
    <recommendedName>
        <fullName evidence="1">tRNA-uridine aminocarboxypropyltransferase</fullName>
        <ecNumber evidence="1">2.5.1.25</ecNumber>
    </recommendedName>
</protein>
<keyword evidence="2" id="KW-0808">Transferase</keyword>
<evidence type="ECO:0000256" key="5">
    <source>
        <dbReference type="ARBA" id="ARBA00034489"/>
    </source>
</evidence>
<evidence type="ECO:0000256" key="2">
    <source>
        <dbReference type="ARBA" id="ARBA00022679"/>
    </source>
</evidence>
<evidence type="ECO:0000256" key="1">
    <source>
        <dbReference type="ARBA" id="ARBA00012386"/>
    </source>
</evidence>
<dbReference type="EC" id="2.5.1.25" evidence="1"/>
<dbReference type="GO" id="GO:0008033">
    <property type="term" value="P:tRNA processing"/>
    <property type="evidence" value="ECO:0007669"/>
    <property type="project" value="UniProtKB-KW"/>
</dbReference>
<dbReference type="PANTHER" id="PTHR21392">
    <property type="entry name" value="TRNA-URIDINE AMINOCARBOXYPROPYLTRANSFERASE 2"/>
    <property type="match status" value="1"/>
</dbReference>
<organism evidence="7 8">
    <name type="scientific">Bowmanella pacifica</name>
    <dbReference type="NCBI Taxonomy" id="502051"/>
    <lineage>
        <taxon>Bacteria</taxon>
        <taxon>Pseudomonadati</taxon>
        <taxon>Pseudomonadota</taxon>
        <taxon>Gammaproteobacteria</taxon>
        <taxon>Alteromonadales</taxon>
        <taxon>Alteromonadaceae</taxon>
        <taxon>Bowmanella</taxon>
    </lineage>
</organism>
<dbReference type="InterPro" id="IPR005636">
    <property type="entry name" value="DTW"/>
</dbReference>
<accession>A0A917YUY2</accession>
<reference evidence="7" key="2">
    <citation type="submission" date="2020-09" db="EMBL/GenBank/DDBJ databases">
        <authorList>
            <person name="Sun Q."/>
            <person name="Zhou Y."/>
        </authorList>
    </citation>
    <scope>NUCLEOTIDE SEQUENCE</scope>
    <source>
        <strain evidence="7">CGMCC 1.7086</strain>
    </source>
</reference>
<sequence length="171" mass="19199">MQKQHNRTKVVILQHPSEVKVAKSTVRLLAMTLNKLDIYVGESAGDFTQVRELCEANPGQVGVLYPSAHSQPLEGQSTPRLQALATLVVLDGTWRKANKIWHCNPWLHTLSGWHFAMPPSSHYQRVAKRPDSLSTLEAVAYGLHTLENLPPEPMLALLHQRQQFLSGQRPD</sequence>
<evidence type="ECO:0000313" key="8">
    <source>
        <dbReference type="Proteomes" id="UP000606935"/>
    </source>
</evidence>
<dbReference type="InterPro" id="IPR039262">
    <property type="entry name" value="DTWD2/TAPT"/>
</dbReference>
<evidence type="ECO:0000259" key="6">
    <source>
        <dbReference type="SMART" id="SM01144"/>
    </source>
</evidence>
<dbReference type="PANTHER" id="PTHR21392:SF0">
    <property type="entry name" value="TRNA-URIDINE AMINOCARBOXYPROPYLTRANSFERASE 2"/>
    <property type="match status" value="1"/>
</dbReference>
<evidence type="ECO:0000256" key="4">
    <source>
        <dbReference type="ARBA" id="ARBA00022694"/>
    </source>
</evidence>
<proteinExistence type="inferred from homology"/>
<dbReference type="Proteomes" id="UP000606935">
    <property type="component" value="Unassembled WGS sequence"/>
</dbReference>
<dbReference type="EMBL" id="BMLS01000001">
    <property type="protein sequence ID" value="GGO66717.1"/>
    <property type="molecule type" value="Genomic_DNA"/>
</dbReference>
<name>A0A917YUY2_9ALTE</name>
<feature type="domain" description="DTW" evidence="6">
    <location>
        <begin position="1"/>
        <end position="170"/>
    </location>
</feature>